<dbReference type="Proteomes" id="UP000322873">
    <property type="component" value="Unassembled WGS sequence"/>
</dbReference>
<dbReference type="InterPro" id="IPR052402">
    <property type="entry name" value="ADCK_kinase"/>
</dbReference>
<name>A0A5M9K734_MONFR</name>
<organism evidence="2 3">
    <name type="scientific">Monilinia fructicola</name>
    <name type="common">Brown rot fungus</name>
    <name type="synonym">Ciboria fructicola</name>
    <dbReference type="NCBI Taxonomy" id="38448"/>
    <lineage>
        <taxon>Eukaryota</taxon>
        <taxon>Fungi</taxon>
        <taxon>Dikarya</taxon>
        <taxon>Ascomycota</taxon>
        <taxon>Pezizomycotina</taxon>
        <taxon>Leotiomycetes</taxon>
        <taxon>Helotiales</taxon>
        <taxon>Sclerotiniaceae</taxon>
        <taxon>Monilinia</taxon>
    </lineage>
</organism>
<dbReference type="PANTHER" id="PTHR45890">
    <property type="entry name" value="AARF DOMAIN CONTAINING KINASE 2 (PREDICTED)"/>
    <property type="match status" value="1"/>
</dbReference>
<proteinExistence type="predicted"/>
<dbReference type="VEuPathDB" id="FungiDB:MFRU_014g01390"/>
<dbReference type="PANTHER" id="PTHR45890:SF1">
    <property type="entry name" value="AARF DOMAIN CONTAINING KINASE 2"/>
    <property type="match status" value="1"/>
</dbReference>
<dbReference type="Pfam" id="PF03109">
    <property type="entry name" value="ABC1"/>
    <property type="match status" value="1"/>
</dbReference>
<gene>
    <name evidence="2" type="ORF">EYC84_006807</name>
</gene>
<dbReference type="InterPro" id="IPR004147">
    <property type="entry name" value="ABC1_dom"/>
</dbReference>
<evidence type="ECO:0000313" key="3">
    <source>
        <dbReference type="Proteomes" id="UP000322873"/>
    </source>
</evidence>
<dbReference type="EMBL" id="VICG01000001">
    <property type="protein sequence ID" value="KAA8576740.1"/>
    <property type="molecule type" value="Genomic_DNA"/>
</dbReference>
<dbReference type="GO" id="GO:0005739">
    <property type="term" value="C:mitochondrion"/>
    <property type="evidence" value="ECO:0007669"/>
    <property type="project" value="TreeGrafter"/>
</dbReference>
<evidence type="ECO:0000259" key="1">
    <source>
        <dbReference type="Pfam" id="PF03109"/>
    </source>
</evidence>
<sequence>MCEIMSQLHSNAPAHSLHATKRIISRAFDGRPFEDIFEEFQEQPLGVGAIAQVYKAKLKPDLATPGDSDLRETYKYSTECP</sequence>
<keyword evidence="3" id="KW-1185">Reference proteome</keyword>
<accession>A0A5M9K734</accession>
<protein>
    <recommendedName>
        <fullName evidence="1">ABC1 atypical kinase-like domain-containing protein</fullName>
    </recommendedName>
</protein>
<evidence type="ECO:0000313" key="2">
    <source>
        <dbReference type="EMBL" id="KAA8576740.1"/>
    </source>
</evidence>
<reference evidence="2 3" key="1">
    <citation type="submission" date="2019-06" db="EMBL/GenBank/DDBJ databases">
        <title>Genome Sequence of the Brown Rot Fungal Pathogen Monilinia fructicola.</title>
        <authorList>
            <person name="De Miccolis Angelini R.M."/>
            <person name="Landi L."/>
            <person name="Abate D."/>
            <person name="Pollastro S."/>
            <person name="Romanazzi G."/>
            <person name="Faretra F."/>
        </authorList>
    </citation>
    <scope>NUCLEOTIDE SEQUENCE [LARGE SCALE GENOMIC DNA]</scope>
    <source>
        <strain evidence="2 3">Mfrc123</strain>
    </source>
</reference>
<comment type="caution">
    <text evidence="2">The sequence shown here is derived from an EMBL/GenBank/DDBJ whole genome shotgun (WGS) entry which is preliminary data.</text>
</comment>
<dbReference type="AlphaFoldDB" id="A0A5M9K734"/>
<feature type="domain" description="ABC1 atypical kinase-like" evidence="1">
    <location>
        <begin position="7"/>
        <end position="59"/>
    </location>
</feature>